<dbReference type="InterPro" id="IPR007863">
    <property type="entry name" value="Peptidase_M16_C"/>
</dbReference>
<evidence type="ECO:0000313" key="3">
    <source>
        <dbReference type="EMBL" id="SFO96517.1"/>
    </source>
</evidence>
<dbReference type="STRING" id="306540.SAMN05421839_10265"/>
<dbReference type="PANTHER" id="PTHR11851:SF186">
    <property type="entry name" value="INACTIVE METALLOPROTEASE YMFF-RELATED"/>
    <property type="match status" value="1"/>
</dbReference>
<keyword evidence="2" id="KW-0482">Metalloprotease</keyword>
<dbReference type="InterPro" id="IPR050361">
    <property type="entry name" value="MPP/UQCRC_Complex"/>
</dbReference>
<dbReference type="EMBL" id="FOXC01000002">
    <property type="protein sequence ID" value="SFO96517.1"/>
    <property type="molecule type" value="Genomic_DNA"/>
</dbReference>
<dbReference type="Proteomes" id="UP000321547">
    <property type="component" value="Unassembled WGS sequence"/>
</dbReference>
<dbReference type="InterPro" id="IPR011249">
    <property type="entry name" value="Metalloenz_LuxS/M16"/>
</dbReference>
<evidence type="ECO:0000259" key="1">
    <source>
        <dbReference type="Pfam" id="PF05193"/>
    </source>
</evidence>
<dbReference type="NCBIfam" id="NF047422">
    <property type="entry name" value="YfmF_fam"/>
    <property type="match status" value="1"/>
</dbReference>
<dbReference type="Pfam" id="PF05193">
    <property type="entry name" value="Peptidase_M16_C"/>
    <property type="match status" value="1"/>
</dbReference>
<dbReference type="GO" id="GO:0046872">
    <property type="term" value="F:metal ion binding"/>
    <property type="evidence" value="ECO:0007669"/>
    <property type="project" value="InterPro"/>
</dbReference>
<dbReference type="SUPFAM" id="SSF63411">
    <property type="entry name" value="LuxS/MPP-like metallohydrolase"/>
    <property type="match status" value="2"/>
</dbReference>
<evidence type="ECO:0000313" key="4">
    <source>
        <dbReference type="Proteomes" id="UP000242243"/>
    </source>
</evidence>
<name>A0A1I5LH65_9BACI</name>
<evidence type="ECO:0000313" key="2">
    <source>
        <dbReference type="EMBL" id="GEM00827.1"/>
    </source>
</evidence>
<keyword evidence="2" id="KW-0645">Protease</keyword>
<dbReference type="RefSeq" id="WP_089829641.1">
    <property type="nucleotide sequence ID" value="NZ_BJWI01000002.1"/>
</dbReference>
<dbReference type="EMBL" id="BJWI01000002">
    <property type="protein sequence ID" value="GEM00827.1"/>
    <property type="molecule type" value="Genomic_DNA"/>
</dbReference>
<proteinExistence type="predicted"/>
<reference evidence="3 4" key="1">
    <citation type="submission" date="2016-10" db="EMBL/GenBank/DDBJ databases">
        <authorList>
            <person name="de Groot N.N."/>
        </authorList>
    </citation>
    <scope>NUCLEOTIDE SEQUENCE [LARGE SCALE GENOMIC DNA]</scope>
    <source>
        <strain evidence="3 4">DSM 17073</strain>
    </source>
</reference>
<dbReference type="PANTHER" id="PTHR11851">
    <property type="entry name" value="METALLOPROTEASE"/>
    <property type="match status" value="1"/>
</dbReference>
<dbReference type="GO" id="GO:0008237">
    <property type="term" value="F:metallopeptidase activity"/>
    <property type="evidence" value="ECO:0007669"/>
    <property type="project" value="UniProtKB-KW"/>
</dbReference>
<reference evidence="2 5" key="2">
    <citation type="submission" date="2019-07" db="EMBL/GenBank/DDBJ databases">
        <title>Whole genome shotgun sequence of Halolactibacillus halophilus NBRC 100868.</title>
        <authorList>
            <person name="Hosoyama A."/>
            <person name="Uohara A."/>
            <person name="Ohji S."/>
            <person name="Ichikawa N."/>
        </authorList>
    </citation>
    <scope>NUCLEOTIDE SEQUENCE [LARGE SCALE GENOMIC DNA]</scope>
    <source>
        <strain evidence="2 5">NBRC 100868</strain>
    </source>
</reference>
<dbReference type="Gene3D" id="3.30.830.10">
    <property type="entry name" value="Metalloenzyme, LuxS/M16 peptidase-like"/>
    <property type="match status" value="2"/>
</dbReference>
<gene>
    <name evidence="2" type="primary">ymfF</name>
    <name evidence="2" type="ORF">HHA03_03590</name>
    <name evidence="3" type="ORF">SAMN05421839_10265</name>
</gene>
<feature type="domain" description="Peptidase M16 C-terminal" evidence="1">
    <location>
        <begin position="185"/>
        <end position="356"/>
    </location>
</feature>
<dbReference type="Proteomes" id="UP000242243">
    <property type="component" value="Unassembled WGS sequence"/>
</dbReference>
<organism evidence="3 4">
    <name type="scientific">Halolactibacillus halophilus</name>
    <dbReference type="NCBI Taxonomy" id="306540"/>
    <lineage>
        <taxon>Bacteria</taxon>
        <taxon>Bacillati</taxon>
        <taxon>Bacillota</taxon>
        <taxon>Bacilli</taxon>
        <taxon>Bacillales</taxon>
        <taxon>Bacillaceae</taxon>
        <taxon>Halolactibacillus</taxon>
    </lineage>
</organism>
<dbReference type="AlphaFoldDB" id="A0A1I5LH65"/>
<dbReference type="OrthoDB" id="9762085at2"/>
<evidence type="ECO:0000313" key="5">
    <source>
        <dbReference type="Proteomes" id="UP000321547"/>
    </source>
</evidence>
<keyword evidence="5" id="KW-1185">Reference proteome</keyword>
<keyword evidence="2" id="KW-0378">Hydrolase</keyword>
<sequence length="424" mass="48534">MLQTQETIINRQGYRLHMIQSNKFKTLHFVAKFISPLSREHVTKRALLPFVMQQATKNYPTANAFRQKLDDLYGSTFSMDGSKKGEMHIITARMSVVNPSYLSTDEPILAEAVQFFNEALFAPKVLDNGFDPKIIAREKQSLGQKIESIKDNKMQLANMRLIEEMCEGEVYKTHVHGYPEDFDAITSESLYNYYEQVIKKEPLDIYVIGDLSELNVEALFDQYIERATNGPIASMQAEEKTVTKPKEIIEEESLQQGKLHFGFRTHTHYSDDDYPALHVFNAIFGGFPSSKLFINVREKNSLAYYAASRFESHKGLLFVFSGIAPADFKKAKKIILEQLEAMRAGDFTDEQIAEAKLLITNQYKENLDEAYGMVEMLYNQQFSTKDSMDDFVARINAVTKSAIERVANRIELDTTYFLTQKGVE</sequence>
<accession>A0A1I5LH65</accession>
<protein>
    <submittedName>
        <fullName evidence="2">Inactive metalloprotease YmfF</fullName>
    </submittedName>
    <submittedName>
        <fullName evidence="3">Predicted Zn-dependent peptidase</fullName>
    </submittedName>
</protein>